<organism evidence="1 2">
    <name type="scientific">Toxoplasma gondii TgCatPRC2</name>
    <dbReference type="NCBI Taxonomy" id="1130821"/>
    <lineage>
        <taxon>Eukaryota</taxon>
        <taxon>Sar</taxon>
        <taxon>Alveolata</taxon>
        <taxon>Apicomplexa</taxon>
        <taxon>Conoidasida</taxon>
        <taxon>Coccidia</taxon>
        <taxon>Eucoccidiorida</taxon>
        <taxon>Eimeriorina</taxon>
        <taxon>Sarcocystidae</taxon>
        <taxon>Toxoplasma</taxon>
    </lineage>
</organism>
<feature type="non-terminal residue" evidence="1">
    <location>
        <position position="1"/>
    </location>
</feature>
<name>A0A151HJI8_TOXGO</name>
<evidence type="ECO:0000313" key="1">
    <source>
        <dbReference type="EMBL" id="KYK69506.1"/>
    </source>
</evidence>
<dbReference type="AlphaFoldDB" id="A0A151HJI8"/>
<gene>
    <name evidence="1" type="ORF">TGPRC2_289260B</name>
</gene>
<evidence type="ECO:0000313" key="2">
    <source>
        <dbReference type="Proteomes" id="UP000075225"/>
    </source>
</evidence>
<protein>
    <submittedName>
        <fullName evidence="1">Uncharacterized protein</fullName>
    </submittedName>
</protein>
<reference evidence="2" key="1">
    <citation type="submission" date="2016-03" db="EMBL/GenBank/DDBJ databases">
        <authorList>
            <person name="Sibley D."/>
            <person name="Venepally P."/>
            <person name="Karamycheva S."/>
            <person name="Hadjithomas M."/>
            <person name="Khan A."/>
            <person name="Brunk B."/>
            <person name="Roos D."/>
            <person name="Caler E."/>
            <person name="Lorenzi H."/>
        </authorList>
    </citation>
    <scope>NUCLEOTIDE SEQUENCE [LARGE SCALE GENOMIC DNA]</scope>
    <source>
        <strain evidence="2">TgCatPRC2</strain>
    </source>
</reference>
<comment type="caution">
    <text evidence="1">The sequence shown here is derived from an EMBL/GenBank/DDBJ whole genome shotgun (WGS) entry which is preliminary data.</text>
</comment>
<dbReference type="EMBL" id="AHZP02000783">
    <property type="protein sequence ID" value="KYK69506.1"/>
    <property type="molecule type" value="Genomic_DNA"/>
</dbReference>
<dbReference type="Proteomes" id="UP000075225">
    <property type="component" value="Unassembled WGS sequence"/>
</dbReference>
<dbReference type="VEuPathDB" id="ToxoDB:TGPRC2_289260B"/>
<sequence>VAPGLCLEIIADLVASSPGPISAAIIVTHKAHLIRVPITAQAV</sequence>
<accession>A0A151HJI8</accession>
<proteinExistence type="predicted"/>